<dbReference type="OrthoDB" id="1058301at2759"/>
<dbReference type="PANTHER" id="PTHR43805">
    <property type="entry name" value="GLYCEROPHOSPHORYL DIESTER PHOSPHODIESTERASE"/>
    <property type="match status" value="1"/>
</dbReference>
<dbReference type="PANTHER" id="PTHR43805:SF1">
    <property type="entry name" value="GP-PDE DOMAIN-CONTAINING PROTEIN"/>
    <property type="match status" value="1"/>
</dbReference>
<dbReference type="GO" id="GO:0005739">
    <property type="term" value="C:mitochondrion"/>
    <property type="evidence" value="ECO:0007669"/>
    <property type="project" value="EnsemblFungi"/>
</dbReference>
<dbReference type="GO" id="GO:0034478">
    <property type="term" value="P:phosphatidylglycerol catabolic process"/>
    <property type="evidence" value="ECO:0007669"/>
    <property type="project" value="EnsemblFungi"/>
</dbReference>
<name>A0A1E3NYV9_WICAA</name>
<dbReference type="InterPro" id="IPR017946">
    <property type="entry name" value="PLC-like_Pdiesterase_TIM-brl"/>
</dbReference>
<dbReference type="RefSeq" id="XP_019037475.1">
    <property type="nucleotide sequence ID" value="XM_019180564.1"/>
</dbReference>
<dbReference type="Proteomes" id="UP000094112">
    <property type="component" value="Unassembled WGS sequence"/>
</dbReference>
<accession>A0A1E3NYV9</accession>
<dbReference type="Gene3D" id="3.20.20.190">
    <property type="entry name" value="Phosphatidylinositol (PI) phosphodiesterase"/>
    <property type="match status" value="1"/>
</dbReference>
<feature type="domain" description="GP-PDE" evidence="1">
    <location>
        <begin position="1"/>
        <end position="237"/>
    </location>
</feature>
<evidence type="ECO:0000259" key="1">
    <source>
        <dbReference type="PROSITE" id="PS51704"/>
    </source>
</evidence>
<sequence>YKDKYPENTLIGFKGAVDAGVDVLETDVQVTKDGVVVINHDPTTGRVYDKDLVVADSNLDELKDLTNKSDPSQKFLTFQELAEWVITQKDGLKIMLDIKPYNNKLILVKIIRDLKNVYNDLTFWYDKIIFGLWRLDFYEYGVVTGLIKNFEIINISISPVISNTLIEYSQTVPKGFKLNAISILDVSSWANDFDNYRETVLKPNNIGLYLWTVNSPDDIKKSLAVKVDGMVTDDPVQ</sequence>
<keyword evidence="3" id="KW-1185">Reference proteome</keyword>
<dbReference type="GO" id="GO:0034479">
    <property type="term" value="F:phosphatidylglycerol phospholipase C activity"/>
    <property type="evidence" value="ECO:0007669"/>
    <property type="project" value="EnsemblFungi"/>
</dbReference>
<dbReference type="GeneID" id="30197810"/>
<dbReference type="STRING" id="683960.A0A1E3NYV9"/>
<feature type="non-terminal residue" evidence="2">
    <location>
        <position position="1"/>
    </location>
</feature>
<dbReference type="EMBL" id="KV454212">
    <property type="protein sequence ID" value="ODQ58268.1"/>
    <property type="molecule type" value="Genomic_DNA"/>
</dbReference>
<dbReference type="GO" id="GO:0005811">
    <property type="term" value="C:lipid droplet"/>
    <property type="evidence" value="ECO:0007669"/>
    <property type="project" value="EnsemblFungi"/>
</dbReference>
<gene>
    <name evidence="2" type="ORF">WICANDRAFT_13227</name>
</gene>
<reference evidence="2 3" key="1">
    <citation type="journal article" date="2016" name="Proc. Natl. Acad. Sci. U.S.A.">
        <title>Comparative genomics of biotechnologically important yeasts.</title>
        <authorList>
            <person name="Riley R."/>
            <person name="Haridas S."/>
            <person name="Wolfe K.H."/>
            <person name="Lopes M.R."/>
            <person name="Hittinger C.T."/>
            <person name="Goeker M."/>
            <person name="Salamov A.A."/>
            <person name="Wisecaver J.H."/>
            <person name="Long T.M."/>
            <person name="Calvey C.H."/>
            <person name="Aerts A.L."/>
            <person name="Barry K.W."/>
            <person name="Choi C."/>
            <person name="Clum A."/>
            <person name="Coughlan A.Y."/>
            <person name="Deshpande S."/>
            <person name="Douglass A.P."/>
            <person name="Hanson S.J."/>
            <person name="Klenk H.-P."/>
            <person name="LaButti K.M."/>
            <person name="Lapidus A."/>
            <person name="Lindquist E.A."/>
            <person name="Lipzen A.M."/>
            <person name="Meier-Kolthoff J.P."/>
            <person name="Ohm R.A."/>
            <person name="Otillar R.P."/>
            <person name="Pangilinan J.L."/>
            <person name="Peng Y."/>
            <person name="Rokas A."/>
            <person name="Rosa C.A."/>
            <person name="Scheuner C."/>
            <person name="Sibirny A.A."/>
            <person name="Slot J.C."/>
            <person name="Stielow J.B."/>
            <person name="Sun H."/>
            <person name="Kurtzman C.P."/>
            <person name="Blackwell M."/>
            <person name="Grigoriev I.V."/>
            <person name="Jeffries T.W."/>
        </authorList>
    </citation>
    <scope>NUCLEOTIDE SEQUENCE [LARGE SCALE GENOMIC DNA]</scope>
    <source>
        <strain evidence="3">ATCC 58044 / CBS 1984 / NCYC 433 / NRRL Y-366-8</strain>
    </source>
</reference>
<dbReference type="PROSITE" id="PS51704">
    <property type="entry name" value="GP_PDE"/>
    <property type="match status" value="1"/>
</dbReference>
<organism evidence="2 3">
    <name type="scientific">Wickerhamomyces anomalus (strain ATCC 58044 / CBS 1984 / NCYC 433 / NRRL Y-366-8)</name>
    <name type="common">Yeast</name>
    <name type="synonym">Hansenula anomala</name>
    <dbReference type="NCBI Taxonomy" id="683960"/>
    <lineage>
        <taxon>Eukaryota</taxon>
        <taxon>Fungi</taxon>
        <taxon>Dikarya</taxon>
        <taxon>Ascomycota</taxon>
        <taxon>Saccharomycotina</taxon>
        <taxon>Saccharomycetes</taxon>
        <taxon>Phaffomycetales</taxon>
        <taxon>Wickerhamomycetaceae</taxon>
        <taxon>Wickerhamomyces</taxon>
    </lineage>
</organism>
<dbReference type="Pfam" id="PF03009">
    <property type="entry name" value="GDPD"/>
    <property type="match status" value="1"/>
</dbReference>
<dbReference type="AlphaFoldDB" id="A0A1E3NYV9"/>
<feature type="non-terminal residue" evidence="2">
    <location>
        <position position="237"/>
    </location>
</feature>
<protein>
    <recommendedName>
        <fullName evidence="1">GP-PDE domain-containing protein</fullName>
    </recommendedName>
</protein>
<proteinExistence type="predicted"/>
<dbReference type="SUPFAM" id="SSF51695">
    <property type="entry name" value="PLC-like phosphodiesterases"/>
    <property type="match status" value="1"/>
</dbReference>
<dbReference type="InterPro" id="IPR030395">
    <property type="entry name" value="GP_PDE_dom"/>
</dbReference>
<evidence type="ECO:0000313" key="2">
    <source>
        <dbReference type="EMBL" id="ODQ58268.1"/>
    </source>
</evidence>
<evidence type="ECO:0000313" key="3">
    <source>
        <dbReference type="Proteomes" id="UP000094112"/>
    </source>
</evidence>